<dbReference type="InterPro" id="IPR024311">
    <property type="entry name" value="Lipocalin-like"/>
</dbReference>
<dbReference type="PROSITE" id="PS51257">
    <property type="entry name" value="PROKAR_LIPOPROTEIN"/>
    <property type="match status" value="1"/>
</dbReference>
<dbReference type="Proteomes" id="UP000051643">
    <property type="component" value="Unassembled WGS sequence"/>
</dbReference>
<proteinExistence type="predicted"/>
<reference evidence="2" key="1">
    <citation type="submission" date="2015-10" db="EMBL/GenBank/DDBJ databases">
        <title>Draft genome sequence of Salegentibacter mishustinae KCTC 12263.</title>
        <authorList>
            <person name="Lin W."/>
            <person name="Zheng Q."/>
        </authorList>
    </citation>
    <scope>NUCLEOTIDE SEQUENCE [LARGE SCALE GENOMIC DNA]</scope>
    <source>
        <strain evidence="2">KCTC 12263</strain>
    </source>
</reference>
<feature type="domain" description="Lipocalin-like" evidence="1">
    <location>
        <begin position="31"/>
        <end position="116"/>
    </location>
</feature>
<evidence type="ECO:0000313" key="2">
    <source>
        <dbReference type="EMBL" id="KRG29606.1"/>
    </source>
</evidence>
<dbReference type="EMBL" id="LKTP01000007">
    <property type="protein sequence ID" value="KRG29606.1"/>
    <property type="molecule type" value="Genomic_DNA"/>
</dbReference>
<evidence type="ECO:0000313" key="3">
    <source>
        <dbReference type="Proteomes" id="UP000051643"/>
    </source>
</evidence>
<dbReference type="RefSeq" id="WP_057481228.1">
    <property type="nucleotide sequence ID" value="NZ_BMWR01000001.1"/>
</dbReference>
<protein>
    <recommendedName>
        <fullName evidence="1">Lipocalin-like domain-containing protein</fullName>
    </recommendedName>
</protein>
<evidence type="ECO:0000259" key="1">
    <source>
        <dbReference type="Pfam" id="PF13648"/>
    </source>
</evidence>
<accession>A0A0Q9Z9K9</accession>
<dbReference type="OrthoDB" id="955522at2"/>
<sequence>MKNLFLIFLFATITSCSTTFNSPADLDNKEIVGKWQLTEALADPGDGSGTWQTVENGRTLEFDENGMVYSSTSFCYGEQINEATFDASEKMISSNCADRNVELSYELKEGKLFITPHNPRCAEACGTKYSKVES</sequence>
<dbReference type="STRING" id="270918.APR42_15850"/>
<name>A0A0Q9Z9K9_9FLAO</name>
<comment type="caution">
    <text evidence="2">The sequence shown here is derived from an EMBL/GenBank/DDBJ whole genome shotgun (WGS) entry which is preliminary data.</text>
</comment>
<gene>
    <name evidence="2" type="ORF">APR42_15850</name>
</gene>
<dbReference type="AlphaFoldDB" id="A0A0Q9Z9K9"/>
<organism evidence="2 3">
    <name type="scientific">Salegentibacter mishustinae</name>
    <dbReference type="NCBI Taxonomy" id="270918"/>
    <lineage>
        <taxon>Bacteria</taxon>
        <taxon>Pseudomonadati</taxon>
        <taxon>Bacteroidota</taxon>
        <taxon>Flavobacteriia</taxon>
        <taxon>Flavobacteriales</taxon>
        <taxon>Flavobacteriaceae</taxon>
        <taxon>Salegentibacter</taxon>
    </lineage>
</organism>
<keyword evidence="3" id="KW-1185">Reference proteome</keyword>
<dbReference type="Pfam" id="PF13648">
    <property type="entry name" value="Lipocalin_4"/>
    <property type="match status" value="1"/>
</dbReference>